<dbReference type="Pfam" id="PF16491">
    <property type="entry name" value="Peptidase_M48_N"/>
    <property type="match status" value="1"/>
</dbReference>
<dbReference type="PANTHER" id="PTHR10120">
    <property type="entry name" value="CAAX PRENYL PROTEASE 1"/>
    <property type="match status" value="1"/>
</dbReference>
<comment type="catalytic activity">
    <reaction evidence="12">
        <text>Hydrolyzes the peptide bond -P2-(S-farnesyl or geranylgeranyl)C-P1'-P2'-P3'-COOH where P1' and P2' are amino acids with aliphatic side chains and P3' is any C-terminal residue.</text>
        <dbReference type="EC" id="3.4.24.84"/>
    </reaction>
</comment>
<keyword evidence="8 15" id="KW-0862">Zinc</keyword>
<comment type="subcellular location">
    <subcellularLocation>
        <location evidence="1">Endoplasmic reticulum membrane</location>
        <topology evidence="1">Multi-pass membrane protein</topology>
    </subcellularLocation>
</comment>
<evidence type="ECO:0000256" key="3">
    <source>
        <dbReference type="ARBA" id="ARBA00022670"/>
    </source>
</evidence>
<dbReference type="VEuPathDB" id="PiroplasmaDB:BOVATA_035410"/>
<evidence type="ECO:0000256" key="2">
    <source>
        <dbReference type="ARBA" id="ARBA00012336"/>
    </source>
</evidence>
<feature type="active site" description="Proton donor" evidence="14">
    <location>
        <position position="389"/>
    </location>
</feature>
<gene>
    <name evidence="19" type="ORF">BOVATA_035410</name>
</gene>
<evidence type="ECO:0000256" key="14">
    <source>
        <dbReference type="PIRSR" id="PIRSR627057-1"/>
    </source>
</evidence>
<proteinExistence type="predicted"/>
<keyword evidence="3" id="KW-0645">Protease</keyword>
<evidence type="ECO:0000256" key="9">
    <source>
        <dbReference type="ARBA" id="ARBA00022989"/>
    </source>
</evidence>
<dbReference type="AlphaFoldDB" id="A0A2H6KGC2"/>
<feature type="active site" evidence="14">
    <location>
        <position position="307"/>
    </location>
</feature>
<evidence type="ECO:0000256" key="5">
    <source>
        <dbReference type="ARBA" id="ARBA00022723"/>
    </source>
</evidence>
<evidence type="ECO:0000259" key="17">
    <source>
        <dbReference type="Pfam" id="PF01435"/>
    </source>
</evidence>
<feature type="domain" description="CAAX prenyl protease 1 N-terminal" evidence="18">
    <location>
        <begin position="73"/>
        <end position="234"/>
    </location>
</feature>
<dbReference type="EMBL" id="BDSA01000004">
    <property type="protein sequence ID" value="GBE62048.1"/>
    <property type="molecule type" value="Genomic_DNA"/>
</dbReference>
<feature type="transmembrane region" description="Helical" evidence="16">
    <location>
        <begin position="89"/>
        <end position="112"/>
    </location>
</feature>
<evidence type="ECO:0000256" key="10">
    <source>
        <dbReference type="ARBA" id="ARBA00023049"/>
    </source>
</evidence>
<evidence type="ECO:0000256" key="1">
    <source>
        <dbReference type="ARBA" id="ARBA00004477"/>
    </source>
</evidence>
<dbReference type="Gene3D" id="3.30.2010.10">
    <property type="entry name" value="Metalloproteases ('zincins'), catalytic domain"/>
    <property type="match status" value="1"/>
</dbReference>
<protein>
    <recommendedName>
        <fullName evidence="2">Ste24 endopeptidase</fullName>
        <ecNumber evidence="2">3.4.24.84</ecNumber>
    </recommendedName>
    <alternativeName>
        <fullName evidence="13">Prenyl protein-specific endoprotease 1</fullName>
    </alternativeName>
</protein>
<feature type="transmembrane region" description="Helical" evidence="16">
    <location>
        <begin position="316"/>
        <end position="334"/>
    </location>
</feature>
<evidence type="ECO:0000256" key="15">
    <source>
        <dbReference type="PIRSR" id="PIRSR627057-2"/>
    </source>
</evidence>
<evidence type="ECO:0000256" key="4">
    <source>
        <dbReference type="ARBA" id="ARBA00022692"/>
    </source>
</evidence>
<keyword evidence="6" id="KW-0378">Hydrolase</keyword>
<reference evidence="19 20" key="1">
    <citation type="journal article" date="2017" name="BMC Genomics">
        <title>Whole-genome assembly of Babesia ovata and comparative genomics between closely related pathogens.</title>
        <authorList>
            <person name="Yamagishi J."/>
            <person name="Asada M."/>
            <person name="Hakimi H."/>
            <person name="Tanaka T.Q."/>
            <person name="Sugimoto C."/>
            <person name="Kawazu S."/>
        </authorList>
    </citation>
    <scope>NUCLEOTIDE SEQUENCE [LARGE SCALE GENOMIC DNA]</scope>
    <source>
        <strain evidence="19 20">Miyake</strain>
    </source>
</reference>
<name>A0A2H6KGC2_9APIC</name>
<evidence type="ECO:0000256" key="6">
    <source>
        <dbReference type="ARBA" id="ARBA00022801"/>
    </source>
</evidence>
<dbReference type="CDD" id="cd07343">
    <property type="entry name" value="M48A_Zmpste24p_like"/>
    <property type="match status" value="1"/>
</dbReference>
<keyword evidence="9 16" id="KW-1133">Transmembrane helix</keyword>
<dbReference type="InterPro" id="IPR032456">
    <property type="entry name" value="Peptidase_M48_N"/>
</dbReference>
<sequence>MGIHNLFQSPFHFEFYLGALVLNEFFEHYLNIRQLRVISKELRLARDPNRKGESDDSSDEIRQKAHKHVDVYLLSEDYHKTVEYARDKLVFQIISSVIQTVVSLTLLFTFFGPKLWRFSGSLLRTPSETYQSLIFCGIKLLIDTALDIPFGLYADFVLEEKHGFNKKTLRLFVKDLAISLLLQCVIGAPVLSIVIFLVNWGGDLFYVYVCLFAAFFYLFMMIIYPDLIAPLFNKFEPLKDEELKKGIEDLAGKLKFPLREIKLMDGSKRSNHSNMYFYGLWWFKKIVMYDTLLKQPKSQIIAITSHEMGHWKCNHVTKMLIYSLSQLFAIFYLFKLYKDDASMFESFGYDGERAFIVGITLFGCIYTPLGALMHIIGTTITRYGEYQADNFAVKMGHGEELAKALVEIHHNNKSMIHHDPLYSWYHFTHPLLQRLNSVGVDGVAAAVRRCVREGLTGKEELAHIAAVVHRHLPNLDASATTSVLASLSKAHYRNFQLFSALVSRLDHLPSLQLKDACSAIRSFSRIHFTNTAVVSRCADIVKNNIDQIRPLDACELLHALTRLRHCDEELLGLLVSRSVADISSFDDIALANFATGAAKAGVDASTVAVICRELHSRSGTLGPLEAVRSLLALARLGSHPDTVKTADIVLKGLNCSRLSLIQLVLALEAVSQLGCMDAERIRTALVAKRDAYPRLPHDVGLHICVPIFLQLATRIESALALSTEEQAPDSTTASPEATL</sequence>
<comment type="cofactor">
    <cofactor evidence="15">
        <name>Zn(2+)</name>
        <dbReference type="ChEBI" id="CHEBI:29105"/>
    </cofactor>
    <text evidence="15">Binds 1 zinc ion per subunit.</text>
</comment>
<evidence type="ECO:0000256" key="16">
    <source>
        <dbReference type="SAM" id="Phobius"/>
    </source>
</evidence>
<keyword evidence="11 16" id="KW-0472">Membrane</keyword>
<dbReference type="EC" id="3.4.24.84" evidence="2"/>
<dbReference type="InterPro" id="IPR027057">
    <property type="entry name" value="CAXX_Prtase_1"/>
</dbReference>
<evidence type="ECO:0000313" key="20">
    <source>
        <dbReference type="Proteomes" id="UP000236319"/>
    </source>
</evidence>
<feature type="binding site" evidence="15">
    <location>
        <position position="306"/>
    </location>
    <ligand>
        <name>Zn(2+)</name>
        <dbReference type="ChEBI" id="CHEBI:29105"/>
        <note>catalytic</note>
    </ligand>
</feature>
<evidence type="ECO:0000256" key="13">
    <source>
        <dbReference type="ARBA" id="ARBA00083451"/>
    </source>
</evidence>
<dbReference type="GO" id="GO:0071586">
    <property type="term" value="P:CAAX-box protein processing"/>
    <property type="evidence" value="ECO:0007669"/>
    <property type="project" value="InterPro"/>
</dbReference>
<keyword evidence="7" id="KW-0256">Endoplasmic reticulum</keyword>
<evidence type="ECO:0000256" key="7">
    <source>
        <dbReference type="ARBA" id="ARBA00022824"/>
    </source>
</evidence>
<dbReference type="OrthoDB" id="360839at2759"/>
<feature type="binding site" evidence="15">
    <location>
        <position position="385"/>
    </location>
    <ligand>
        <name>Zn(2+)</name>
        <dbReference type="ChEBI" id="CHEBI:29105"/>
        <note>catalytic</note>
    </ligand>
</feature>
<dbReference type="GeneID" id="39875818"/>
<evidence type="ECO:0000256" key="12">
    <source>
        <dbReference type="ARBA" id="ARBA00044456"/>
    </source>
</evidence>
<keyword evidence="4 16" id="KW-0812">Transmembrane</keyword>
<keyword evidence="20" id="KW-1185">Reference proteome</keyword>
<keyword evidence="10" id="KW-0482">Metalloprotease</keyword>
<comment type="caution">
    <text evidence="19">The sequence shown here is derived from an EMBL/GenBank/DDBJ whole genome shotgun (WGS) entry which is preliminary data.</text>
</comment>
<dbReference type="Proteomes" id="UP000236319">
    <property type="component" value="Unassembled WGS sequence"/>
</dbReference>
<dbReference type="RefSeq" id="XP_028868291.1">
    <property type="nucleotide sequence ID" value="XM_029012458.1"/>
</dbReference>
<feature type="transmembrane region" description="Helical" evidence="16">
    <location>
        <begin position="176"/>
        <end position="198"/>
    </location>
</feature>
<dbReference type="Pfam" id="PF01435">
    <property type="entry name" value="Peptidase_M48"/>
    <property type="match status" value="1"/>
</dbReference>
<organism evidence="19 20">
    <name type="scientific">Babesia ovata</name>
    <dbReference type="NCBI Taxonomy" id="189622"/>
    <lineage>
        <taxon>Eukaryota</taxon>
        <taxon>Sar</taxon>
        <taxon>Alveolata</taxon>
        <taxon>Apicomplexa</taxon>
        <taxon>Aconoidasida</taxon>
        <taxon>Piroplasmida</taxon>
        <taxon>Babesiidae</taxon>
        <taxon>Babesia</taxon>
    </lineage>
</organism>
<feature type="domain" description="Peptidase M48" evidence="17">
    <location>
        <begin position="237"/>
        <end position="437"/>
    </location>
</feature>
<evidence type="ECO:0000256" key="11">
    <source>
        <dbReference type="ARBA" id="ARBA00023136"/>
    </source>
</evidence>
<feature type="binding site" evidence="15">
    <location>
        <position position="310"/>
    </location>
    <ligand>
        <name>Zn(2+)</name>
        <dbReference type="ChEBI" id="CHEBI:29105"/>
        <note>catalytic</note>
    </ligand>
</feature>
<feature type="transmembrane region" description="Helical" evidence="16">
    <location>
        <begin position="354"/>
        <end position="376"/>
    </location>
</feature>
<dbReference type="FunFam" id="3.30.2010.10:FF:000002">
    <property type="entry name" value="CAAX prenyl protease"/>
    <property type="match status" value="1"/>
</dbReference>
<evidence type="ECO:0000256" key="8">
    <source>
        <dbReference type="ARBA" id="ARBA00022833"/>
    </source>
</evidence>
<feature type="transmembrane region" description="Helical" evidence="16">
    <location>
        <begin position="204"/>
        <end position="224"/>
    </location>
</feature>
<keyword evidence="5 15" id="KW-0479">Metal-binding</keyword>
<evidence type="ECO:0000259" key="18">
    <source>
        <dbReference type="Pfam" id="PF16491"/>
    </source>
</evidence>
<dbReference type="GO" id="GO:0005789">
    <property type="term" value="C:endoplasmic reticulum membrane"/>
    <property type="evidence" value="ECO:0007669"/>
    <property type="project" value="UniProtKB-SubCell"/>
</dbReference>
<dbReference type="GO" id="GO:0046872">
    <property type="term" value="F:metal ion binding"/>
    <property type="evidence" value="ECO:0007669"/>
    <property type="project" value="UniProtKB-KW"/>
</dbReference>
<dbReference type="InterPro" id="IPR001915">
    <property type="entry name" value="Peptidase_M48"/>
</dbReference>
<evidence type="ECO:0000313" key="19">
    <source>
        <dbReference type="EMBL" id="GBE62048.1"/>
    </source>
</evidence>
<dbReference type="GO" id="GO:0004222">
    <property type="term" value="F:metalloendopeptidase activity"/>
    <property type="evidence" value="ECO:0007669"/>
    <property type="project" value="InterPro"/>
</dbReference>
<accession>A0A2H6KGC2</accession>